<evidence type="ECO:0000256" key="2">
    <source>
        <dbReference type="PIRSR" id="PIRSR613078-2"/>
    </source>
</evidence>
<evidence type="ECO:0000313" key="4">
    <source>
        <dbReference type="Proteomes" id="UP000297975"/>
    </source>
</evidence>
<dbReference type="Gene3D" id="3.40.50.1240">
    <property type="entry name" value="Phosphoglycerate mutase-like"/>
    <property type="match status" value="1"/>
</dbReference>
<evidence type="ECO:0000256" key="1">
    <source>
        <dbReference type="PIRSR" id="PIRSR613078-1"/>
    </source>
</evidence>
<dbReference type="OrthoDB" id="9782128at2"/>
<dbReference type="PANTHER" id="PTHR48100:SF44">
    <property type="entry name" value="PHOSPHATASE C1620.13-RELATED"/>
    <property type="match status" value="1"/>
</dbReference>
<dbReference type="PANTHER" id="PTHR48100">
    <property type="entry name" value="BROAD-SPECIFICITY PHOSPHATASE YOR283W-RELATED"/>
    <property type="match status" value="1"/>
</dbReference>
<protein>
    <submittedName>
        <fullName evidence="3">Histidine phosphatase family protein</fullName>
    </submittedName>
</protein>
<dbReference type="Pfam" id="PF00300">
    <property type="entry name" value="His_Phos_1"/>
    <property type="match status" value="1"/>
</dbReference>
<name>A0A4Y8IBG4_9BACI</name>
<dbReference type="InterPro" id="IPR050275">
    <property type="entry name" value="PGM_Phosphatase"/>
</dbReference>
<dbReference type="CDD" id="cd07067">
    <property type="entry name" value="HP_PGM_like"/>
    <property type="match status" value="1"/>
</dbReference>
<dbReference type="Proteomes" id="UP000297975">
    <property type="component" value="Unassembled WGS sequence"/>
</dbReference>
<dbReference type="GO" id="GO:0016791">
    <property type="term" value="F:phosphatase activity"/>
    <property type="evidence" value="ECO:0007669"/>
    <property type="project" value="TreeGrafter"/>
</dbReference>
<organism evidence="3 4">
    <name type="scientific">Filobacillus milosensis</name>
    <dbReference type="NCBI Taxonomy" id="94137"/>
    <lineage>
        <taxon>Bacteria</taxon>
        <taxon>Bacillati</taxon>
        <taxon>Bacillota</taxon>
        <taxon>Bacilli</taxon>
        <taxon>Bacillales</taxon>
        <taxon>Bacillaceae</taxon>
        <taxon>Filobacillus</taxon>
    </lineage>
</organism>
<dbReference type="InterPro" id="IPR013078">
    <property type="entry name" value="His_Pase_superF_clade-1"/>
</dbReference>
<dbReference type="SUPFAM" id="SSF53254">
    <property type="entry name" value="Phosphoglycerate mutase-like"/>
    <property type="match status" value="1"/>
</dbReference>
<dbReference type="EMBL" id="SOPW01000027">
    <property type="protein sequence ID" value="TFB13306.1"/>
    <property type="molecule type" value="Genomic_DNA"/>
</dbReference>
<evidence type="ECO:0000313" key="3">
    <source>
        <dbReference type="EMBL" id="TFB13306.1"/>
    </source>
</evidence>
<feature type="active site" description="Tele-phosphohistidine intermediate" evidence="1">
    <location>
        <position position="9"/>
    </location>
</feature>
<dbReference type="GO" id="GO:0005829">
    <property type="term" value="C:cytosol"/>
    <property type="evidence" value="ECO:0007669"/>
    <property type="project" value="TreeGrafter"/>
</dbReference>
<sequence length="192" mass="21702">MTTIGFIRHGVTEWNSLGKAQGASDIPLNKIGRKQASDIGDRLSKEDNWDMIITSDLSRAVETAQIIGSKLGLPISHAEARVREINCGKIEGTTEEERVKLWGSNWSNLELGMEKFEDVSKRGRDFLEEIVSTYNDRRILVISHGALIGLTLQRLLPQKFQKTYIDNTSITILNNTEGKWDCILYNCIKHLE</sequence>
<accession>A0A4Y8IBG4</accession>
<feature type="binding site" evidence="2">
    <location>
        <begin position="8"/>
        <end position="15"/>
    </location>
    <ligand>
        <name>substrate</name>
    </ligand>
</feature>
<dbReference type="AlphaFoldDB" id="A0A4Y8IBG4"/>
<reference evidence="3 4" key="1">
    <citation type="submission" date="2019-03" db="EMBL/GenBank/DDBJ databases">
        <authorList>
            <person name="He R.-H."/>
        </authorList>
    </citation>
    <scope>NUCLEOTIDE SEQUENCE [LARGE SCALE GENOMIC DNA]</scope>
    <source>
        <strain evidence="4">SH 714</strain>
    </source>
</reference>
<proteinExistence type="predicted"/>
<dbReference type="InterPro" id="IPR029033">
    <property type="entry name" value="His_PPase_superfam"/>
</dbReference>
<feature type="binding site" evidence="2">
    <location>
        <position position="59"/>
    </location>
    <ligand>
        <name>substrate</name>
    </ligand>
</feature>
<dbReference type="SMART" id="SM00855">
    <property type="entry name" value="PGAM"/>
    <property type="match status" value="1"/>
</dbReference>
<gene>
    <name evidence="3" type="ORF">E3U55_16365</name>
</gene>
<feature type="active site" description="Proton donor/acceptor" evidence="1">
    <location>
        <position position="84"/>
    </location>
</feature>
<keyword evidence="4" id="KW-1185">Reference proteome</keyword>
<comment type="caution">
    <text evidence="3">The sequence shown here is derived from an EMBL/GenBank/DDBJ whole genome shotgun (WGS) entry which is preliminary data.</text>
</comment>